<feature type="region of interest" description="Disordered" evidence="1">
    <location>
        <begin position="349"/>
        <end position="452"/>
    </location>
</feature>
<reference evidence="3" key="1">
    <citation type="journal article" date="2014" name="Int. J. Syst. Evol. Microbiol.">
        <title>Complete genome sequence of Corynebacterium casei LMG S-19264T (=DSM 44701T), isolated from a smear-ripened cheese.</title>
        <authorList>
            <consortium name="US DOE Joint Genome Institute (JGI-PGF)"/>
            <person name="Walter F."/>
            <person name="Albersmeier A."/>
            <person name="Kalinowski J."/>
            <person name="Ruckert C."/>
        </authorList>
    </citation>
    <scope>NUCLEOTIDE SEQUENCE</scope>
    <source>
        <strain evidence="3">JCM 3086</strain>
    </source>
</reference>
<feature type="compositionally biased region" description="Pro residues" evidence="1">
    <location>
        <begin position="258"/>
        <end position="276"/>
    </location>
</feature>
<feature type="domain" description="DUF6777" evidence="2">
    <location>
        <begin position="87"/>
        <end position="249"/>
    </location>
</feature>
<organism evidence="3 4">
    <name type="scientific">Streptomyces brasiliensis</name>
    <dbReference type="NCBI Taxonomy" id="1954"/>
    <lineage>
        <taxon>Bacteria</taxon>
        <taxon>Bacillati</taxon>
        <taxon>Actinomycetota</taxon>
        <taxon>Actinomycetes</taxon>
        <taxon>Kitasatosporales</taxon>
        <taxon>Streptomycetaceae</taxon>
        <taxon>Streptomyces</taxon>
    </lineage>
</organism>
<evidence type="ECO:0000313" key="4">
    <source>
        <dbReference type="Proteomes" id="UP000657574"/>
    </source>
</evidence>
<dbReference type="InterPro" id="IPR046704">
    <property type="entry name" value="DUF6777"/>
</dbReference>
<feature type="compositionally biased region" description="Low complexity" evidence="1">
    <location>
        <begin position="349"/>
        <end position="386"/>
    </location>
</feature>
<accession>A0A917NG28</accession>
<dbReference type="EMBL" id="BMQA01000001">
    <property type="protein sequence ID" value="GGI98660.1"/>
    <property type="molecule type" value="Genomic_DNA"/>
</dbReference>
<protein>
    <recommendedName>
        <fullName evidence="2">DUF6777 domain-containing protein</fullName>
    </recommendedName>
</protein>
<feature type="compositionally biased region" description="Polar residues" evidence="1">
    <location>
        <begin position="326"/>
        <end position="336"/>
    </location>
</feature>
<proteinExistence type="predicted"/>
<feature type="compositionally biased region" description="Pro residues" evidence="1">
    <location>
        <begin position="397"/>
        <end position="406"/>
    </location>
</feature>
<dbReference type="Pfam" id="PF20568">
    <property type="entry name" value="DUF6777"/>
    <property type="match status" value="1"/>
</dbReference>
<reference evidence="3" key="2">
    <citation type="submission" date="2020-09" db="EMBL/GenBank/DDBJ databases">
        <authorList>
            <person name="Sun Q."/>
            <person name="Ohkuma M."/>
        </authorList>
    </citation>
    <scope>NUCLEOTIDE SEQUENCE</scope>
    <source>
        <strain evidence="3">JCM 3086</strain>
    </source>
</reference>
<evidence type="ECO:0000259" key="2">
    <source>
        <dbReference type="Pfam" id="PF20568"/>
    </source>
</evidence>
<name>A0A917NG28_9ACTN</name>
<keyword evidence="4" id="KW-1185">Reference proteome</keyword>
<dbReference type="Proteomes" id="UP000657574">
    <property type="component" value="Unassembled WGS sequence"/>
</dbReference>
<evidence type="ECO:0000313" key="3">
    <source>
        <dbReference type="EMBL" id="GGI98660.1"/>
    </source>
</evidence>
<feature type="compositionally biased region" description="Low complexity" evidence="1">
    <location>
        <begin position="277"/>
        <end position="307"/>
    </location>
</feature>
<feature type="region of interest" description="Disordered" evidence="1">
    <location>
        <begin position="43"/>
        <end position="67"/>
    </location>
</feature>
<dbReference type="AlphaFoldDB" id="A0A917NG28"/>
<gene>
    <name evidence="3" type="ORF">GCM10010121_006150</name>
</gene>
<comment type="caution">
    <text evidence="3">The sequence shown here is derived from an EMBL/GenBank/DDBJ whole genome shotgun (WGS) entry which is preliminary data.</text>
</comment>
<evidence type="ECO:0000256" key="1">
    <source>
        <dbReference type="SAM" id="MobiDB-lite"/>
    </source>
</evidence>
<sequence length="452" mass="45316">MQIPSGSIVTACVLAVLLLVAGCAGGATETRVSRDVLLQPVDARGPDPFTDSTATGPGLPPPVTRTAVPAMPAADTRTASAPPSAARSLSGGTPGLYGGTAGVASCDVEREIGYLTADPAKGRAFAQAEGVEEAFLPGYLRGLTPVALRADTRVTNHGYRTGRAAGFQSVLQAGTAVLVDARGVPRVRCACGNPLLPPDLARDDAGTSGSPWSGYRAADVIVVTPAPRDVTGITILDLETRIWIERRVGQDVGQDRPVAPPPGETQHPPTAPPVPPDTASSASAGGTTTDCDTPPTLPRTTPIPTAPAVSVTPATGDEAAPVRPTTPLTDCASTTDCGTAPPAAPAVTAAPAMAEAAPPARPAVQPADCATTTVPTDTTPPGSTVSEGTPADRPTGTPSPAPPPQSATPDATRIDPGTAPGKPHRPDTATPIPDTHPAVDSIFDSPTDVFGG</sequence>
<feature type="region of interest" description="Disordered" evidence="1">
    <location>
        <begin position="252"/>
        <end position="336"/>
    </location>
</feature>